<dbReference type="GO" id="GO:0051603">
    <property type="term" value="P:proteolysis involved in protein catabolic process"/>
    <property type="evidence" value="ECO:0007669"/>
    <property type="project" value="TreeGrafter"/>
</dbReference>
<dbReference type="NCBIfam" id="NF003745">
    <property type="entry name" value="PRK05342.1"/>
    <property type="match status" value="1"/>
</dbReference>
<dbReference type="SMART" id="SM00382">
    <property type="entry name" value="AAA"/>
    <property type="match status" value="1"/>
</dbReference>
<dbReference type="Proteomes" id="UP001165160">
    <property type="component" value="Unassembled WGS sequence"/>
</dbReference>
<keyword evidence="2" id="KW-0067">ATP-binding</keyword>
<proteinExistence type="predicted"/>
<evidence type="ECO:0000256" key="3">
    <source>
        <dbReference type="SAM" id="MobiDB-lite"/>
    </source>
</evidence>
<dbReference type="GO" id="GO:0005524">
    <property type="term" value="F:ATP binding"/>
    <property type="evidence" value="ECO:0007669"/>
    <property type="project" value="UniProtKB-KW"/>
</dbReference>
<dbReference type="InterPro" id="IPR027417">
    <property type="entry name" value="P-loop_NTPase"/>
</dbReference>
<keyword evidence="1" id="KW-0547">Nucleotide-binding</keyword>
<dbReference type="InterPro" id="IPR003593">
    <property type="entry name" value="AAA+_ATPase"/>
</dbReference>
<name>A0A9W7EMW2_9STRA</name>
<feature type="domain" description="Clp ATPase C-terminal" evidence="5">
    <location>
        <begin position="421"/>
        <end position="507"/>
    </location>
</feature>
<feature type="domain" description="AAA+ ATPase" evidence="4">
    <location>
        <begin position="215"/>
        <end position="367"/>
    </location>
</feature>
<comment type="caution">
    <text evidence="6">The sequence shown here is derived from an EMBL/GenBank/DDBJ whole genome shotgun (WGS) entry which is preliminary data.</text>
</comment>
<dbReference type="InterPro" id="IPR003959">
    <property type="entry name" value="ATPase_AAA_core"/>
</dbReference>
<dbReference type="InterPro" id="IPR004487">
    <property type="entry name" value="Clp_protease_ATP-bd_su_ClpX"/>
</dbReference>
<sequence>MLRIAAGSAARKTSKGLSKRFINQYYFKGLTAAAAPAASSTSFSLPGLCVPCQPLSSSSSSSVRSFSSSPPHRFKCPKCQSFLTFTQSDIQENTFYCATCNGWFVVRDTGTPTNNSSMGNIGGGVGATSKLAMQQKIQEEEKKAEEEKKEEVKLLTPREIYKGLDEYVIGQHKVKVALSVSVHNHYKRVKARDEEKNGEKGEEKEDSSIETPTVDKTNVILLGPTGSGKTLLAKTLSKLVSVPLVISDATCLTQAGYVGEDVESILYKLYLEADGDLEKAERGIVYLDEVDKISRKSENVSITRDVSGEGVQQALLKILEGTVVNVPKEGGRKNPRGDFISIDTTNILFIAGGAFAGLESIINGRLDKASIGFGAKLKKELSDQTTLSEYLDSCVPQDLNNYGLIPEFVGRFPLIVSTNALTPESLVDVMTKPKNSLIKQYEYLFNLNDVEFHVTEEGLKEIARIAHKRGTGARGLRAITENLLMESFYVSPGGGVNCVWVDRKAVLGERPPILLKGDMSREKFLEVYGEDDGEDRFQVGDDVEIVGVDEWGGFTGADDEKTTEKEDEAKNEEKIGVA</sequence>
<feature type="compositionally biased region" description="Basic and acidic residues" evidence="3">
    <location>
        <begin position="191"/>
        <end position="207"/>
    </location>
</feature>
<organism evidence="6 7">
    <name type="scientific">Triparma verrucosa</name>
    <dbReference type="NCBI Taxonomy" id="1606542"/>
    <lineage>
        <taxon>Eukaryota</taxon>
        <taxon>Sar</taxon>
        <taxon>Stramenopiles</taxon>
        <taxon>Ochrophyta</taxon>
        <taxon>Bolidophyceae</taxon>
        <taxon>Parmales</taxon>
        <taxon>Triparmaceae</taxon>
        <taxon>Triparma</taxon>
    </lineage>
</organism>
<dbReference type="GO" id="GO:0140662">
    <property type="term" value="F:ATP-dependent protein folding chaperone"/>
    <property type="evidence" value="ECO:0007669"/>
    <property type="project" value="InterPro"/>
</dbReference>
<dbReference type="Gene3D" id="1.10.8.60">
    <property type="match status" value="1"/>
</dbReference>
<dbReference type="CDD" id="cd19497">
    <property type="entry name" value="RecA-like_ClpX"/>
    <property type="match status" value="1"/>
</dbReference>
<dbReference type="AlphaFoldDB" id="A0A9W7EMW2"/>
<dbReference type="PANTHER" id="PTHR48102:SF7">
    <property type="entry name" value="ATP-DEPENDENT CLP PROTEASE ATP-BINDING SUBUNIT CLPX-LIKE, MITOCHONDRIAL"/>
    <property type="match status" value="1"/>
</dbReference>
<dbReference type="EMBL" id="BRXX01000044">
    <property type="protein sequence ID" value="GMH85023.1"/>
    <property type="molecule type" value="Genomic_DNA"/>
</dbReference>
<dbReference type="GO" id="GO:0051082">
    <property type="term" value="F:unfolded protein binding"/>
    <property type="evidence" value="ECO:0007669"/>
    <property type="project" value="InterPro"/>
</dbReference>
<feature type="region of interest" description="Disordered" evidence="3">
    <location>
        <begin position="551"/>
        <end position="578"/>
    </location>
</feature>
<evidence type="ECO:0000313" key="6">
    <source>
        <dbReference type="EMBL" id="GMH85023.1"/>
    </source>
</evidence>
<protein>
    <submittedName>
        <fullName evidence="6">Uncharacterized protein</fullName>
    </submittedName>
</protein>
<gene>
    <name evidence="6" type="ORF">TrVE_jg5126</name>
</gene>
<dbReference type="GO" id="GO:0005759">
    <property type="term" value="C:mitochondrial matrix"/>
    <property type="evidence" value="ECO:0007669"/>
    <property type="project" value="TreeGrafter"/>
</dbReference>
<keyword evidence="7" id="KW-1185">Reference proteome</keyword>
<evidence type="ECO:0000313" key="7">
    <source>
        <dbReference type="Proteomes" id="UP001165160"/>
    </source>
</evidence>
<dbReference type="GO" id="GO:0016887">
    <property type="term" value="F:ATP hydrolysis activity"/>
    <property type="evidence" value="ECO:0007669"/>
    <property type="project" value="InterPro"/>
</dbReference>
<dbReference type="SMART" id="SM01086">
    <property type="entry name" value="ClpB_D2-small"/>
    <property type="match status" value="1"/>
</dbReference>
<feature type="region of interest" description="Disordered" evidence="3">
    <location>
        <begin position="188"/>
        <end position="210"/>
    </location>
</feature>
<dbReference type="NCBIfam" id="TIGR00382">
    <property type="entry name" value="clpX"/>
    <property type="match status" value="1"/>
</dbReference>
<evidence type="ECO:0000256" key="2">
    <source>
        <dbReference type="ARBA" id="ARBA00022840"/>
    </source>
</evidence>
<evidence type="ECO:0000259" key="5">
    <source>
        <dbReference type="SMART" id="SM01086"/>
    </source>
</evidence>
<evidence type="ECO:0000259" key="4">
    <source>
        <dbReference type="SMART" id="SM00382"/>
    </source>
</evidence>
<feature type="compositionally biased region" description="Basic and acidic residues" evidence="3">
    <location>
        <begin position="558"/>
        <end position="578"/>
    </location>
</feature>
<dbReference type="PANTHER" id="PTHR48102">
    <property type="entry name" value="ATP-DEPENDENT CLP PROTEASE ATP-BINDING SUBUNIT CLPX-LIKE, MITOCHONDRIAL-RELATED"/>
    <property type="match status" value="1"/>
</dbReference>
<accession>A0A9W7EMW2</accession>
<dbReference type="Pfam" id="PF07724">
    <property type="entry name" value="AAA_2"/>
    <property type="match status" value="1"/>
</dbReference>
<dbReference type="SUPFAM" id="SSF52540">
    <property type="entry name" value="P-loop containing nucleoside triphosphate hydrolases"/>
    <property type="match status" value="1"/>
</dbReference>
<evidence type="ECO:0000256" key="1">
    <source>
        <dbReference type="ARBA" id="ARBA00022741"/>
    </source>
</evidence>
<dbReference type="InterPro" id="IPR050052">
    <property type="entry name" value="ATP-dep_Clp_protease_ClpX"/>
</dbReference>
<dbReference type="InterPro" id="IPR019489">
    <property type="entry name" value="Clp_ATPase_C"/>
</dbReference>
<dbReference type="Gene3D" id="3.40.50.300">
    <property type="entry name" value="P-loop containing nucleotide triphosphate hydrolases"/>
    <property type="match status" value="1"/>
</dbReference>
<reference evidence="7" key="1">
    <citation type="journal article" date="2023" name="Commun. Biol.">
        <title>Genome analysis of Parmales, the sister group of diatoms, reveals the evolutionary specialization of diatoms from phago-mixotrophs to photoautotrophs.</title>
        <authorList>
            <person name="Ban H."/>
            <person name="Sato S."/>
            <person name="Yoshikawa S."/>
            <person name="Yamada K."/>
            <person name="Nakamura Y."/>
            <person name="Ichinomiya M."/>
            <person name="Sato N."/>
            <person name="Blanc-Mathieu R."/>
            <person name="Endo H."/>
            <person name="Kuwata A."/>
            <person name="Ogata H."/>
        </authorList>
    </citation>
    <scope>NUCLEOTIDE SEQUENCE [LARGE SCALE GENOMIC DNA]</scope>
    <source>
        <strain evidence="7">NIES 3699</strain>
    </source>
</reference>